<evidence type="ECO:0000313" key="2">
    <source>
        <dbReference type="Proteomes" id="UP000315403"/>
    </source>
</evidence>
<sequence length="95" mass="10552">MNSALDVGYREATVLIEDVSRILVDPVLREDIPPDKIQVLADFKAAALEMGMEPDGFVRLTLAPGANIAEGLREVTRAMQAYQRGECPEFVEDFR</sequence>
<accession>A0A543Q1K9</accession>
<dbReference type="Proteomes" id="UP000315403">
    <property type="component" value="Unassembled WGS sequence"/>
</dbReference>
<protein>
    <submittedName>
        <fullName evidence="1">Uncharacterized protein</fullName>
    </submittedName>
</protein>
<organism evidence="1 2">
    <name type="scientific">Acidithiobacillus thiooxidans ATCC 19377</name>
    <dbReference type="NCBI Taxonomy" id="637390"/>
    <lineage>
        <taxon>Bacteria</taxon>
        <taxon>Pseudomonadati</taxon>
        <taxon>Pseudomonadota</taxon>
        <taxon>Acidithiobacillia</taxon>
        <taxon>Acidithiobacillales</taxon>
        <taxon>Acidithiobacillaceae</taxon>
        <taxon>Acidithiobacillus</taxon>
    </lineage>
</organism>
<dbReference type="AlphaFoldDB" id="A0A543Q1K9"/>
<dbReference type="EMBL" id="SZUV01000001">
    <property type="protein sequence ID" value="TQN50219.1"/>
    <property type="molecule type" value="Genomic_DNA"/>
</dbReference>
<name>A0A543Q1K9_ACITH</name>
<reference evidence="1 2" key="1">
    <citation type="submission" date="2019-03" db="EMBL/GenBank/DDBJ databases">
        <title>New insights into Acidothiobacillus thiooxidans sulfur metabolism through coupled gene expression, solution geochemistry, microscopy and spectroscopy analyses.</title>
        <authorList>
            <person name="Camacho D."/>
            <person name="Frazao R."/>
            <person name="Fouillen A."/>
            <person name="Nanci A."/>
            <person name="Lang B.F."/>
            <person name="Apte S.C."/>
            <person name="Baron C."/>
            <person name="Warren L.A."/>
        </authorList>
    </citation>
    <scope>NUCLEOTIDE SEQUENCE [LARGE SCALE GENOMIC DNA]</scope>
    <source>
        <strain evidence="1 2">ATCC 19377</strain>
    </source>
</reference>
<evidence type="ECO:0000313" key="1">
    <source>
        <dbReference type="EMBL" id="TQN50219.1"/>
    </source>
</evidence>
<comment type="caution">
    <text evidence="1">The sequence shown here is derived from an EMBL/GenBank/DDBJ whole genome shotgun (WGS) entry which is preliminary data.</text>
</comment>
<dbReference type="RefSeq" id="WP_142086089.1">
    <property type="nucleotide sequence ID" value="NZ_SZUV01000001.1"/>
</dbReference>
<gene>
    <name evidence="1" type="ORF">DLNHIDIE_00071</name>
</gene>
<proteinExistence type="predicted"/>